<feature type="region of interest" description="Disordered" evidence="2">
    <location>
        <begin position="1"/>
        <end position="53"/>
    </location>
</feature>
<feature type="compositionally biased region" description="Polar residues" evidence="2">
    <location>
        <begin position="20"/>
        <end position="34"/>
    </location>
</feature>
<name>A0A914W098_9BILA</name>
<keyword evidence="1" id="KW-0175">Coiled coil</keyword>
<sequence>MQNGMPLKGINGIGLPGKQQRPTATTNIRKSGSHGNLAHRSGSASSDKAKGKHACRCHERNQLDTQLETQYLRNLQQQIYFLELENSYLKQGGKGQSTVFQPQNQPADFERKAAPNTSNTIRRLETKKTGKERAHSFHVVDREKQLIVSRLKDTEDSYVREKRLLSEEIVELQKRLDDVTPELAKKEAQIARLEDELQSAHSKLRASNSHAESLKVQLEQKDREEILLKELEDERRSEVEQLTRNIRALEMEMNDYRSKENRLQDEVTAARRQIREEELKAKKEKELGDKILQDNDSLIRENSRLSVELSRVESAQDRYRETSSTSRTSEFALSELAEVRENEMITRSDLLKAREMLRSEQMTIRQLENQVISLCFKNSLF</sequence>
<evidence type="ECO:0000313" key="4">
    <source>
        <dbReference type="WBParaSite" id="PSAMB.scaffold2880size20762.g19460.t2"/>
    </source>
</evidence>
<evidence type="ECO:0000256" key="1">
    <source>
        <dbReference type="SAM" id="Coils"/>
    </source>
</evidence>
<evidence type="ECO:0000256" key="2">
    <source>
        <dbReference type="SAM" id="MobiDB-lite"/>
    </source>
</evidence>
<evidence type="ECO:0000313" key="3">
    <source>
        <dbReference type="Proteomes" id="UP000887566"/>
    </source>
</evidence>
<feature type="coiled-coil region" evidence="1">
    <location>
        <begin position="155"/>
        <end position="287"/>
    </location>
</feature>
<proteinExistence type="predicted"/>
<dbReference type="WBParaSite" id="PSAMB.scaffold2880size20762.g19460.t2">
    <property type="protein sequence ID" value="PSAMB.scaffold2880size20762.g19460.t2"/>
    <property type="gene ID" value="PSAMB.scaffold2880size20762.g19460"/>
</dbReference>
<protein>
    <submittedName>
        <fullName evidence="4">Uncharacterized protein</fullName>
    </submittedName>
</protein>
<organism evidence="3 4">
    <name type="scientific">Plectus sambesii</name>
    <dbReference type="NCBI Taxonomy" id="2011161"/>
    <lineage>
        <taxon>Eukaryota</taxon>
        <taxon>Metazoa</taxon>
        <taxon>Ecdysozoa</taxon>
        <taxon>Nematoda</taxon>
        <taxon>Chromadorea</taxon>
        <taxon>Plectida</taxon>
        <taxon>Plectina</taxon>
        <taxon>Plectoidea</taxon>
        <taxon>Plectidae</taxon>
        <taxon>Plectus</taxon>
    </lineage>
</organism>
<reference evidence="4" key="1">
    <citation type="submission" date="2022-11" db="UniProtKB">
        <authorList>
            <consortium name="WormBaseParasite"/>
        </authorList>
    </citation>
    <scope>IDENTIFICATION</scope>
</reference>
<dbReference type="Proteomes" id="UP000887566">
    <property type="component" value="Unplaced"/>
</dbReference>
<accession>A0A914W098</accession>
<keyword evidence="3" id="KW-1185">Reference proteome</keyword>
<dbReference type="AlphaFoldDB" id="A0A914W098"/>